<evidence type="ECO:0000313" key="2">
    <source>
        <dbReference type="EMBL" id="OYR19538.1"/>
    </source>
</evidence>
<evidence type="ECO:0000256" key="1">
    <source>
        <dbReference type="SAM" id="MobiDB-lite"/>
    </source>
</evidence>
<sequence>MFHLQAKSQPDPRLTALVNFLRFQRPYPSASPSFHTKPRKHIASGVL</sequence>
<protein>
    <submittedName>
        <fullName evidence="2">Uncharacterized protein</fullName>
    </submittedName>
</protein>
<dbReference type="EMBL" id="NNRJ01000016">
    <property type="protein sequence ID" value="OYR19538.1"/>
    <property type="molecule type" value="Genomic_DNA"/>
</dbReference>
<feature type="region of interest" description="Disordered" evidence="1">
    <location>
        <begin position="27"/>
        <end position="47"/>
    </location>
</feature>
<comment type="caution">
    <text evidence="2">The sequence shown here is derived from an EMBL/GenBank/DDBJ whole genome shotgun (WGS) entry which is preliminary data.</text>
</comment>
<gene>
    <name evidence="2" type="ORF">CEV31_1820</name>
</gene>
<proteinExistence type="predicted"/>
<dbReference type="AlphaFoldDB" id="A0A256FXQ1"/>
<accession>A0A256FXQ1</accession>
<dbReference type="Proteomes" id="UP000215590">
    <property type="component" value="Unassembled WGS sequence"/>
</dbReference>
<organism evidence="2 3">
    <name type="scientific">Brucella thiophenivorans</name>
    <dbReference type="NCBI Taxonomy" id="571255"/>
    <lineage>
        <taxon>Bacteria</taxon>
        <taxon>Pseudomonadati</taxon>
        <taxon>Pseudomonadota</taxon>
        <taxon>Alphaproteobacteria</taxon>
        <taxon>Hyphomicrobiales</taxon>
        <taxon>Brucellaceae</taxon>
        <taxon>Brucella/Ochrobactrum group</taxon>
        <taxon>Brucella</taxon>
    </lineage>
</organism>
<reference evidence="2 3" key="1">
    <citation type="submission" date="2017-07" db="EMBL/GenBank/DDBJ databases">
        <title>Phylogenetic study on the rhizospheric bacterium Ochrobactrum sp. A44.</title>
        <authorList>
            <person name="Krzyzanowska D.M."/>
            <person name="Ossowicki A."/>
            <person name="Rajewska M."/>
            <person name="Maciag T."/>
            <person name="Kaczynski Z."/>
            <person name="Czerwicka M."/>
            <person name="Jafra S."/>
        </authorList>
    </citation>
    <scope>NUCLEOTIDE SEQUENCE [LARGE SCALE GENOMIC DNA]</scope>
    <source>
        <strain evidence="2 3">DSM 7216</strain>
    </source>
</reference>
<name>A0A256FXQ1_9HYPH</name>
<feature type="compositionally biased region" description="Basic residues" evidence="1">
    <location>
        <begin position="36"/>
        <end position="47"/>
    </location>
</feature>
<evidence type="ECO:0000313" key="3">
    <source>
        <dbReference type="Proteomes" id="UP000215590"/>
    </source>
</evidence>
<keyword evidence="3" id="KW-1185">Reference proteome</keyword>